<gene>
    <name evidence="6" type="ORF">EHS25_002367</name>
</gene>
<feature type="compositionally biased region" description="Polar residues" evidence="5">
    <location>
        <begin position="33"/>
        <end position="56"/>
    </location>
</feature>
<evidence type="ECO:0000256" key="3">
    <source>
        <dbReference type="ARBA" id="ARBA00023002"/>
    </source>
</evidence>
<dbReference type="PRINTS" id="PR00080">
    <property type="entry name" value="SDRFAMILY"/>
</dbReference>
<keyword evidence="2" id="KW-0521">NADP</keyword>
<dbReference type="InterPro" id="IPR002347">
    <property type="entry name" value="SDR_fam"/>
</dbReference>
<feature type="region of interest" description="Disordered" evidence="5">
    <location>
        <begin position="230"/>
        <end position="268"/>
    </location>
</feature>
<dbReference type="InterPro" id="IPR036291">
    <property type="entry name" value="NAD(P)-bd_dom_sf"/>
</dbReference>
<feature type="region of interest" description="Disordered" evidence="5">
    <location>
        <begin position="32"/>
        <end position="59"/>
    </location>
</feature>
<dbReference type="PANTHER" id="PTHR43618:SF17">
    <property type="entry name" value="RHAMNOLIPIDS BIOSYNTHESIS 3-OXOACYL-[ACYL-CARRIER-PROTEIN] REDUCTASE"/>
    <property type="match status" value="1"/>
</dbReference>
<dbReference type="STRING" id="1890683.A0A427YDM4"/>
<evidence type="ECO:0000313" key="6">
    <source>
        <dbReference type="EMBL" id="RSH89255.1"/>
    </source>
</evidence>
<keyword evidence="7" id="KW-1185">Reference proteome</keyword>
<dbReference type="GO" id="GO:0016491">
    <property type="term" value="F:oxidoreductase activity"/>
    <property type="evidence" value="ECO:0007669"/>
    <property type="project" value="UniProtKB-KW"/>
</dbReference>
<dbReference type="OrthoDB" id="2898618at2759"/>
<dbReference type="EMBL" id="RSCD01000014">
    <property type="protein sequence ID" value="RSH89255.1"/>
    <property type="molecule type" value="Genomic_DNA"/>
</dbReference>
<dbReference type="PRINTS" id="PR00081">
    <property type="entry name" value="GDHRDH"/>
</dbReference>
<feature type="compositionally biased region" description="Low complexity" evidence="5">
    <location>
        <begin position="230"/>
        <end position="239"/>
    </location>
</feature>
<reference evidence="6 7" key="1">
    <citation type="submission" date="2018-11" db="EMBL/GenBank/DDBJ databases">
        <title>Genome sequence of Saitozyma podzolica DSM 27192.</title>
        <authorList>
            <person name="Aliyu H."/>
            <person name="Gorte O."/>
            <person name="Ochsenreither K."/>
        </authorList>
    </citation>
    <scope>NUCLEOTIDE SEQUENCE [LARGE SCALE GENOMIC DNA]</scope>
    <source>
        <strain evidence="6 7">DSM 27192</strain>
    </source>
</reference>
<sequence length="351" mass="38060">MDIRSLFDVKDRVVLVTGGGRGVGEMVSVQCARPQSSRDVTSGDESLTPNRSQQDTWPMARRARAQLDGTESSSRHDREQVYISSRDVSACNDTASRLTKQGPGRCFSLPADLSRYDECERLVKEIAKREEVLHVLVNNSGVTWGESIDTYPDSAWTKLLTLNVQRVFTLTQKLLPLLEKGGTRDGVGRVINIGSINGVSVPGMETFAYSASKAALHQCVVSLLVSLSSPSSSSVSPRPLSAPPLHYPTTDPRNPRNPRNSRRLSRHLASRVGPSITVNTLALGPFRSKMMRATLDSFEQEIAQGLPLERIGKPEDVAAACLWLSGKGGEWVTGTVVPVDGGSLVGPKARL</sequence>
<dbReference type="PANTHER" id="PTHR43618">
    <property type="entry name" value="7-ALPHA-HYDROXYSTEROID DEHYDROGENASE"/>
    <property type="match status" value="1"/>
</dbReference>
<dbReference type="Proteomes" id="UP000279259">
    <property type="component" value="Unassembled WGS sequence"/>
</dbReference>
<protein>
    <submittedName>
        <fullName evidence="6">Uncharacterized protein</fullName>
    </submittedName>
</protein>
<comment type="similarity">
    <text evidence="1 4">Belongs to the short-chain dehydrogenases/reductases (SDR) family.</text>
</comment>
<evidence type="ECO:0000313" key="7">
    <source>
        <dbReference type="Proteomes" id="UP000279259"/>
    </source>
</evidence>
<dbReference type="Gene3D" id="3.40.50.720">
    <property type="entry name" value="NAD(P)-binding Rossmann-like Domain"/>
    <property type="match status" value="1"/>
</dbReference>
<organism evidence="6 7">
    <name type="scientific">Saitozyma podzolica</name>
    <dbReference type="NCBI Taxonomy" id="1890683"/>
    <lineage>
        <taxon>Eukaryota</taxon>
        <taxon>Fungi</taxon>
        <taxon>Dikarya</taxon>
        <taxon>Basidiomycota</taxon>
        <taxon>Agaricomycotina</taxon>
        <taxon>Tremellomycetes</taxon>
        <taxon>Tremellales</taxon>
        <taxon>Trimorphomycetaceae</taxon>
        <taxon>Saitozyma</taxon>
    </lineage>
</organism>
<evidence type="ECO:0000256" key="1">
    <source>
        <dbReference type="ARBA" id="ARBA00006484"/>
    </source>
</evidence>
<dbReference type="InterPro" id="IPR052178">
    <property type="entry name" value="Sec_Metab_Biosynth_SDR"/>
</dbReference>
<evidence type="ECO:0000256" key="5">
    <source>
        <dbReference type="SAM" id="MobiDB-lite"/>
    </source>
</evidence>
<name>A0A427YDM4_9TREE</name>
<evidence type="ECO:0000256" key="2">
    <source>
        <dbReference type="ARBA" id="ARBA00022857"/>
    </source>
</evidence>
<keyword evidence="3" id="KW-0560">Oxidoreductase</keyword>
<comment type="caution">
    <text evidence="6">The sequence shown here is derived from an EMBL/GenBank/DDBJ whole genome shotgun (WGS) entry which is preliminary data.</text>
</comment>
<dbReference type="Pfam" id="PF13561">
    <property type="entry name" value="adh_short_C2"/>
    <property type="match status" value="1"/>
</dbReference>
<dbReference type="Pfam" id="PF00106">
    <property type="entry name" value="adh_short"/>
    <property type="match status" value="1"/>
</dbReference>
<dbReference type="AlphaFoldDB" id="A0A427YDM4"/>
<accession>A0A427YDM4</accession>
<proteinExistence type="inferred from homology"/>
<dbReference type="SUPFAM" id="SSF51735">
    <property type="entry name" value="NAD(P)-binding Rossmann-fold domains"/>
    <property type="match status" value="2"/>
</dbReference>
<feature type="compositionally biased region" description="Basic residues" evidence="5">
    <location>
        <begin position="259"/>
        <end position="268"/>
    </location>
</feature>
<evidence type="ECO:0000256" key="4">
    <source>
        <dbReference type="RuleBase" id="RU000363"/>
    </source>
</evidence>